<sequence>MSDYQNQDASAMKKQAAAVTAFRTLSHCDFASCSLARKNLFQTALRTFKKVPSCDHHQQQHLRRDIIHANYRTQNERIKKNNILEAFLLRSLGKCFKTLSLCEIEITTIKVLQNEKSVVFD</sequence>
<dbReference type="AlphaFoldDB" id="A0AAP0Q9D3"/>
<dbReference type="Proteomes" id="UP001428341">
    <property type="component" value="Unassembled WGS sequence"/>
</dbReference>
<accession>A0AAP0Q9D3</accession>
<dbReference type="EMBL" id="JBCGBO010000025">
    <property type="protein sequence ID" value="KAK9175638.1"/>
    <property type="molecule type" value="Genomic_DNA"/>
</dbReference>
<proteinExistence type="predicted"/>
<organism evidence="1 2">
    <name type="scientific">Citrus x changshan-huyou</name>
    <dbReference type="NCBI Taxonomy" id="2935761"/>
    <lineage>
        <taxon>Eukaryota</taxon>
        <taxon>Viridiplantae</taxon>
        <taxon>Streptophyta</taxon>
        <taxon>Embryophyta</taxon>
        <taxon>Tracheophyta</taxon>
        <taxon>Spermatophyta</taxon>
        <taxon>Magnoliopsida</taxon>
        <taxon>eudicotyledons</taxon>
        <taxon>Gunneridae</taxon>
        <taxon>Pentapetalae</taxon>
        <taxon>rosids</taxon>
        <taxon>malvids</taxon>
        <taxon>Sapindales</taxon>
        <taxon>Rutaceae</taxon>
        <taxon>Aurantioideae</taxon>
        <taxon>Citrus</taxon>
    </lineage>
</organism>
<gene>
    <name evidence="1" type="ORF">WN944_027645</name>
</gene>
<reference evidence="1 2" key="1">
    <citation type="submission" date="2024-05" db="EMBL/GenBank/DDBJ databases">
        <title>Haplotype-resolved chromosome-level genome assembly of Huyou (Citrus changshanensis).</title>
        <authorList>
            <person name="Miao C."/>
            <person name="Chen W."/>
            <person name="Wu Y."/>
            <person name="Wang L."/>
            <person name="Zhao S."/>
            <person name="Grierson D."/>
            <person name="Xu C."/>
            <person name="Chen K."/>
        </authorList>
    </citation>
    <scope>NUCLEOTIDE SEQUENCE [LARGE SCALE GENOMIC DNA]</scope>
    <source>
        <strain evidence="1">01-14</strain>
        <tissue evidence="1">Leaf</tissue>
    </source>
</reference>
<evidence type="ECO:0000313" key="2">
    <source>
        <dbReference type="Proteomes" id="UP001428341"/>
    </source>
</evidence>
<evidence type="ECO:0000313" key="1">
    <source>
        <dbReference type="EMBL" id="KAK9175638.1"/>
    </source>
</evidence>
<protein>
    <submittedName>
        <fullName evidence="1">Uncharacterized protein</fullName>
    </submittedName>
</protein>
<keyword evidence="2" id="KW-1185">Reference proteome</keyword>
<comment type="caution">
    <text evidence="1">The sequence shown here is derived from an EMBL/GenBank/DDBJ whole genome shotgun (WGS) entry which is preliminary data.</text>
</comment>
<name>A0AAP0Q9D3_9ROSI</name>